<evidence type="ECO:0000313" key="2">
    <source>
        <dbReference type="Proteomes" id="UP000824265"/>
    </source>
</evidence>
<dbReference type="RefSeq" id="WP_318703066.1">
    <property type="nucleotide sequence ID" value="NZ_CALWMU010000004.1"/>
</dbReference>
<protein>
    <submittedName>
        <fullName evidence="1">Uncharacterized protein</fullName>
    </submittedName>
</protein>
<sequence>MAQWQYSKEQKEELHKMMALGMTKAGILAVFYPETDVAKMREIRRTYRAVKNKAAE</sequence>
<accession>A0A9D1UDF3</accession>
<reference evidence="1" key="2">
    <citation type="submission" date="2021-04" db="EMBL/GenBank/DDBJ databases">
        <authorList>
            <person name="Gilroy R."/>
        </authorList>
    </citation>
    <scope>NUCLEOTIDE SEQUENCE</scope>
    <source>
        <strain evidence="1">CHK195-6426</strain>
    </source>
</reference>
<dbReference type="Proteomes" id="UP000824265">
    <property type="component" value="Unassembled WGS sequence"/>
</dbReference>
<reference evidence="1" key="1">
    <citation type="journal article" date="2021" name="PeerJ">
        <title>Extensive microbial diversity within the chicken gut microbiome revealed by metagenomics and culture.</title>
        <authorList>
            <person name="Gilroy R."/>
            <person name="Ravi A."/>
            <person name="Getino M."/>
            <person name="Pursley I."/>
            <person name="Horton D.L."/>
            <person name="Alikhan N.F."/>
            <person name="Baker D."/>
            <person name="Gharbi K."/>
            <person name="Hall N."/>
            <person name="Watson M."/>
            <person name="Adriaenssens E.M."/>
            <person name="Foster-Nyarko E."/>
            <person name="Jarju S."/>
            <person name="Secka A."/>
            <person name="Antonio M."/>
            <person name="Oren A."/>
            <person name="Chaudhuri R.R."/>
            <person name="La Ragione R."/>
            <person name="Hildebrand F."/>
            <person name="Pallen M.J."/>
        </authorList>
    </citation>
    <scope>NUCLEOTIDE SEQUENCE</scope>
    <source>
        <strain evidence="1">CHK195-6426</strain>
    </source>
</reference>
<comment type="caution">
    <text evidence="1">The sequence shown here is derived from an EMBL/GenBank/DDBJ whole genome shotgun (WGS) entry which is preliminary data.</text>
</comment>
<organism evidence="1 2">
    <name type="scientific">Candidatus Acetatifactor stercoripullorum</name>
    <dbReference type="NCBI Taxonomy" id="2838414"/>
    <lineage>
        <taxon>Bacteria</taxon>
        <taxon>Bacillati</taxon>
        <taxon>Bacillota</taxon>
        <taxon>Clostridia</taxon>
        <taxon>Lachnospirales</taxon>
        <taxon>Lachnospiraceae</taxon>
        <taxon>Acetatifactor</taxon>
    </lineage>
</organism>
<evidence type="ECO:0000313" key="1">
    <source>
        <dbReference type="EMBL" id="HIW82410.1"/>
    </source>
</evidence>
<proteinExistence type="predicted"/>
<dbReference type="EMBL" id="DXGH01000072">
    <property type="protein sequence ID" value="HIW82410.1"/>
    <property type="molecule type" value="Genomic_DNA"/>
</dbReference>
<gene>
    <name evidence="1" type="ORF">H9742_12980</name>
</gene>
<name>A0A9D1UDF3_9FIRM</name>
<dbReference type="AlphaFoldDB" id="A0A9D1UDF3"/>